<sequence length="27" mass="3050">HKLFIFAVVVLVFVEVSERALVKVGHL</sequence>
<comment type="caution">
    <text evidence="1">The sequence shown here is derived from an EMBL/GenBank/DDBJ whole genome shotgun (WGS) entry which is preliminary data.</text>
</comment>
<keyword evidence="2" id="KW-1185">Reference proteome</keyword>
<protein>
    <submittedName>
        <fullName evidence="1">Uncharacterized protein</fullName>
    </submittedName>
</protein>
<dbReference type="AlphaFoldDB" id="A0AAV4WZU9"/>
<feature type="non-terminal residue" evidence="1">
    <location>
        <position position="1"/>
    </location>
</feature>
<organism evidence="1 2">
    <name type="scientific">Caerostris extrusa</name>
    <name type="common">Bark spider</name>
    <name type="synonym">Caerostris bankana</name>
    <dbReference type="NCBI Taxonomy" id="172846"/>
    <lineage>
        <taxon>Eukaryota</taxon>
        <taxon>Metazoa</taxon>
        <taxon>Ecdysozoa</taxon>
        <taxon>Arthropoda</taxon>
        <taxon>Chelicerata</taxon>
        <taxon>Arachnida</taxon>
        <taxon>Araneae</taxon>
        <taxon>Araneomorphae</taxon>
        <taxon>Entelegynae</taxon>
        <taxon>Araneoidea</taxon>
        <taxon>Araneidae</taxon>
        <taxon>Caerostris</taxon>
    </lineage>
</organism>
<evidence type="ECO:0000313" key="1">
    <source>
        <dbReference type="EMBL" id="GIY87789.1"/>
    </source>
</evidence>
<name>A0AAV4WZU9_CAEEX</name>
<proteinExistence type="predicted"/>
<accession>A0AAV4WZU9</accession>
<evidence type="ECO:0000313" key="2">
    <source>
        <dbReference type="Proteomes" id="UP001054945"/>
    </source>
</evidence>
<reference evidence="1 2" key="1">
    <citation type="submission" date="2021-06" db="EMBL/GenBank/DDBJ databases">
        <title>Caerostris extrusa draft genome.</title>
        <authorList>
            <person name="Kono N."/>
            <person name="Arakawa K."/>
        </authorList>
    </citation>
    <scope>NUCLEOTIDE SEQUENCE [LARGE SCALE GENOMIC DNA]</scope>
</reference>
<gene>
    <name evidence="1" type="ORF">CEXT_62441</name>
</gene>
<dbReference type="Proteomes" id="UP001054945">
    <property type="component" value="Unassembled WGS sequence"/>
</dbReference>
<dbReference type="EMBL" id="BPLR01016975">
    <property type="protein sequence ID" value="GIY87789.1"/>
    <property type="molecule type" value="Genomic_DNA"/>
</dbReference>